<dbReference type="GO" id="GO:0061630">
    <property type="term" value="F:ubiquitin protein ligase activity"/>
    <property type="evidence" value="ECO:0007669"/>
    <property type="project" value="TreeGrafter"/>
</dbReference>
<feature type="region of interest" description="Disordered" evidence="5">
    <location>
        <begin position="1"/>
        <end position="181"/>
    </location>
</feature>
<dbReference type="InterPro" id="IPR013083">
    <property type="entry name" value="Znf_RING/FYVE/PHD"/>
</dbReference>
<name>U4LVX7_PYROM</name>
<feature type="domain" description="CTCHY-type" evidence="8">
    <location>
        <begin position="338"/>
        <end position="404"/>
    </location>
</feature>
<evidence type="ECO:0000256" key="5">
    <source>
        <dbReference type="SAM" id="MobiDB-lite"/>
    </source>
</evidence>
<organism evidence="9 10">
    <name type="scientific">Pyronema omphalodes (strain CBS 100304)</name>
    <name type="common">Pyronema confluens</name>
    <dbReference type="NCBI Taxonomy" id="1076935"/>
    <lineage>
        <taxon>Eukaryota</taxon>
        <taxon>Fungi</taxon>
        <taxon>Dikarya</taxon>
        <taxon>Ascomycota</taxon>
        <taxon>Pezizomycotina</taxon>
        <taxon>Pezizomycetes</taxon>
        <taxon>Pezizales</taxon>
        <taxon>Pyronemataceae</taxon>
        <taxon>Pyronema</taxon>
    </lineage>
</organism>
<dbReference type="InterPro" id="IPR017921">
    <property type="entry name" value="Znf_CTCHY"/>
</dbReference>
<dbReference type="PROSITE" id="PS51266">
    <property type="entry name" value="ZF_CHY"/>
    <property type="match status" value="1"/>
</dbReference>
<dbReference type="CDD" id="cd16464">
    <property type="entry name" value="RING-H2_Pirh2-like"/>
    <property type="match status" value="1"/>
</dbReference>
<dbReference type="PROSITE" id="PS51270">
    <property type="entry name" value="ZF_CTCHY"/>
    <property type="match status" value="1"/>
</dbReference>
<dbReference type="GO" id="GO:0016567">
    <property type="term" value="P:protein ubiquitination"/>
    <property type="evidence" value="ECO:0007669"/>
    <property type="project" value="TreeGrafter"/>
</dbReference>
<dbReference type="SUPFAM" id="SSF161219">
    <property type="entry name" value="CHY zinc finger-like"/>
    <property type="match status" value="1"/>
</dbReference>
<evidence type="ECO:0000256" key="3">
    <source>
        <dbReference type="ARBA" id="ARBA00022833"/>
    </source>
</evidence>
<dbReference type="GO" id="GO:0006511">
    <property type="term" value="P:ubiquitin-dependent protein catabolic process"/>
    <property type="evidence" value="ECO:0007669"/>
    <property type="project" value="TreeGrafter"/>
</dbReference>
<dbReference type="Gene3D" id="3.30.40.10">
    <property type="entry name" value="Zinc/RING finger domain, C3HC4 (zinc finger)"/>
    <property type="match status" value="1"/>
</dbReference>
<dbReference type="InterPro" id="IPR008913">
    <property type="entry name" value="Znf_CHY"/>
</dbReference>
<dbReference type="PANTHER" id="PTHR21319">
    <property type="entry name" value="RING FINGER AND CHY ZINC FINGER DOMAIN-CONTAINING PROTEIN 1"/>
    <property type="match status" value="1"/>
</dbReference>
<dbReference type="OrthoDB" id="411372at2759"/>
<sequence length="661" mass="71823">MSTYATRLATALGAGAERVRRWSQGADQSERPPPRAGASSLESPIDDDDEDAESAVAVAGSEASRPGTATTTGPSGGREGSEGPEGRTTVTEGTETTEPTEDRTDTPSATSIVPPTTDMLNPAPNNELFADESSGHPQPNVVTPQSHIPASMPPPEGHQNTPLSPVISASPHTGGLPEDDGQRQLRLKLSELSRVDISERERAQRMHAIMTEKWTASQTSKTEAAISSAPTSPTLTPLEGRDGKANPYKLMPGDDRKTYYTGPGAGEAGKEEELGCSHYRRGVRLQCSTCERWHTCRFCHDEAEDHALVRRETKNMLCMHCGKPQAAKQDCGGCGVRSAKYYCDKCKLWDDDPHKSIYHCNDCGICRIGQGLGKDFFHCKKCGVCMSIALEGSHRCIERSTECDCPICGEFMFTSTQTVVFMTCGHSIHHKCYYEHMKTSYRCPTCARTIINMESQFRQLDVEIDSQPLPPPYNRWRCMISCNDCTARSNVAFHFLGLRCGNCKSYNTSQLKILRPEDGVDAGENPIPTAGDAAEDGAGVAVDGVGLPTSPLGIERVRSIPVIPVLHSPPRAAGTEHGNALETFAAGRATSPGVQVATGPIQGVDIQDDGWESEDSEDFLSEGEVEEDDDDEEDGLDMELEDEEEDDDDEEEELINLRGHI</sequence>
<evidence type="ECO:0000259" key="8">
    <source>
        <dbReference type="PROSITE" id="PS51270"/>
    </source>
</evidence>
<dbReference type="Gene3D" id="2.20.28.10">
    <property type="match status" value="1"/>
</dbReference>
<dbReference type="GO" id="GO:0008270">
    <property type="term" value="F:zinc ion binding"/>
    <property type="evidence" value="ECO:0007669"/>
    <property type="project" value="UniProtKB-KW"/>
</dbReference>
<keyword evidence="10" id="KW-1185">Reference proteome</keyword>
<keyword evidence="1" id="KW-0479">Metal-binding</keyword>
<dbReference type="eggNOG" id="KOG1940">
    <property type="taxonomic scope" value="Eukaryota"/>
</dbReference>
<gene>
    <name evidence="9" type="ORF">PCON_04638</name>
</gene>
<dbReference type="InterPro" id="IPR037274">
    <property type="entry name" value="Znf_CHY_sf"/>
</dbReference>
<protein>
    <submittedName>
        <fullName evidence="9">Similar to Uncharacterized RING finger protein C2F3.16 acc. no. O14099</fullName>
    </submittedName>
</protein>
<feature type="domain" description="RING-type" evidence="6">
    <location>
        <begin position="405"/>
        <end position="446"/>
    </location>
</feature>
<dbReference type="STRING" id="1076935.U4LVX7"/>
<dbReference type="PANTHER" id="PTHR21319:SF0">
    <property type="entry name" value="AND RING FINGER DOMAIN PROTEIN, PUTATIVE (AFU_ORTHOLOGUE AFUA_1G08900)-RELATED"/>
    <property type="match status" value="1"/>
</dbReference>
<evidence type="ECO:0000313" key="9">
    <source>
        <dbReference type="EMBL" id="CCX34962.1"/>
    </source>
</evidence>
<evidence type="ECO:0000259" key="6">
    <source>
        <dbReference type="PROSITE" id="PS50089"/>
    </source>
</evidence>
<feature type="compositionally biased region" description="Low complexity" evidence="5">
    <location>
        <begin position="54"/>
        <end position="73"/>
    </location>
</feature>
<dbReference type="InterPro" id="IPR001841">
    <property type="entry name" value="Znf_RING"/>
</dbReference>
<reference evidence="9 10" key="1">
    <citation type="journal article" date="2013" name="PLoS Genet.">
        <title>The genome and development-dependent transcriptomes of Pyronema confluens: a window into fungal evolution.</title>
        <authorList>
            <person name="Traeger S."/>
            <person name="Altegoer F."/>
            <person name="Freitag M."/>
            <person name="Gabaldon T."/>
            <person name="Kempken F."/>
            <person name="Kumar A."/>
            <person name="Marcet-Houben M."/>
            <person name="Poggeler S."/>
            <person name="Stajich J.E."/>
            <person name="Nowrousian M."/>
        </authorList>
    </citation>
    <scope>NUCLEOTIDE SEQUENCE [LARGE SCALE GENOMIC DNA]</scope>
    <source>
        <strain evidence="10">CBS 100304</strain>
        <tissue evidence="9">Vegetative mycelium</tissue>
    </source>
</reference>
<dbReference type="PROSITE" id="PS50089">
    <property type="entry name" value="ZF_RING_2"/>
    <property type="match status" value="1"/>
</dbReference>
<dbReference type="EMBL" id="HF936670">
    <property type="protein sequence ID" value="CCX34962.1"/>
    <property type="molecule type" value="Genomic_DNA"/>
</dbReference>
<evidence type="ECO:0000256" key="2">
    <source>
        <dbReference type="ARBA" id="ARBA00022771"/>
    </source>
</evidence>
<feature type="compositionally biased region" description="Low complexity" evidence="5">
    <location>
        <begin position="86"/>
        <end position="97"/>
    </location>
</feature>
<feature type="region of interest" description="Disordered" evidence="5">
    <location>
        <begin position="213"/>
        <end position="257"/>
    </location>
</feature>
<feature type="region of interest" description="Disordered" evidence="5">
    <location>
        <begin position="591"/>
        <end position="661"/>
    </location>
</feature>
<accession>U4LVX7</accession>
<dbReference type="GO" id="GO:0005634">
    <property type="term" value="C:nucleus"/>
    <property type="evidence" value="ECO:0007669"/>
    <property type="project" value="TreeGrafter"/>
</dbReference>
<keyword evidence="2 4" id="KW-0863">Zinc-finger</keyword>
<dbReference type="SUPFAM" id="SSF57850">
    <property type="entry name" value="RING/U-box"/>
    <property type="match status" value="1"/>
</dbReference>
<feature type="compositionally biased region" description="Low complexity" evidence="5">
    <location>
        <begin position="1"/>
        <end position="16"/>
    </location>
</feature>
<evidence type="ECO:0000313" key="10">
    <source>
        <dbReference type="Proteomes" id="UP000018144"/>
    </source>
</evidence>
<dbReference type="Proteomes" id="UP000018144">
    <property type="component" value="Unassembled WGS sequence"/>
</dbReference>
<evidence type="ECO:0000256" key="1">
    <source>
        <dbReference type="ARBA" id="ARBA00022723"/>
    </source>
</evidence>
<feature type="domain" description="CHY-type" evidence="7">
    <location>
        <begin position="269"/>
        <end position="336"/>
    </location>
</feature>
<evidence type="ECO:0000259" key="7">
    <source>
        <dbReference type="PROSITE" id="PS51266"/>
    </source>
</evidence>
<proteinExistence type="predicted"/>
<feature type="compositionally biased region" description="Acidic residues" evidence="5">
    <location>
        <begin position="44"/>
        <end position="53"/>
    </location>
</feature>
<dbReference type="InterPro" id="IPR037275">
    <property type="entry name" value="Znf_CTCHY_sf"/>
</dbReference>
<evidence type="ECO:0000256" key="4">
    <source>
        <dbReference type="PROSITE-ProRule" id="PRU00601"/>
    </source>
</evidence>
<dbReference type="SMART" id="SM00184">
    <property type="entry name" value="RING"/>
    <property type="match status" value="1"/>
</dbReference>
<feature type="compositionally biased region" description="Acidic residues" evidence="5">
    <location>
        <begin position="606"/>
        <end position="654"/>
    </location>
</feature>
<dbReference type="Pfam" id="PF14599">
    <property type="entry name" value="zinc_ribbon_6"/>
    <property type="match status" value="1"/>
</dbReference>
<feature type="compositionally biased region" description="Polar residues" evidence="5">
    <location>
        <begin position="135"/>
        <end position="148"/>
    </location>
</feature>
<dbReference type="InterPro" id="IPR039512">
    <property type="entry name" value="RCHY1_zinc-ribbon"/>
</dbReference>
<dbReference type="SUPFAM" id="SSF161245">
    <property type="entry name" value="Zinc hairpin stack"/>
    <property type="match status" value="1"/>
</dbReference>
<dbReference type="AlphaFoldDB" id="U4LVX7"/>
<keyword evidence="3" id="KW-0862">Zinc</keyword>
<dbReference type="Pfam" id="PF13639">
    <property type="entry name" value="zf-RING_2"/>
    <property type="match status" value="1"/>
</dbReference>
<dbReference type="Pfam" id="PF05495">
    <property type="entry name" value="zf-CHY"/>
    <property type="match status" value="1"/>
</dbReference>
<dbReference type="OMA" id="CARTIIN"/>